<dbReference type="Gene3D" id="1.20.1440.60">
    <property type="entry name" value="23S rRNA-intervening sequence"/>
    <property type="match status" value="1"/>
</dbReference>
<gene>
    <name evidence="1" type="ORF">RM529_07425</name>
</gene>
<dbReference type="SUPFAM" id="SSF158446">
    <property type="entry name" value="IVS-encoded protein-like"/>
    <property type="match status" value="1"/>
</dbReference>
<dbReference type="InterPro" id="IPR036583">
    <property type="entry name" value="23S_rRNA_IVS_sf"/>
</dbReference>
<proteinExistence type="predicted"/>
<accession>A0ABU3CUD1</accession>
<evidence type="ECO:0000313" key="2">
    <source>
        <dbReference type="Proteomes" id="UP001248819"/>
    </source>
</evidence>
<protein>
    <submittedName>
        <fullName evidence="1">Four helix bundle protein</fullName>
    </submittedName>
</protein>
<sequence length="115" mass="13275">MQNLKDRTKLFAVNCWKICSKIPHSREYNAYVNQLIRSSSSVGANYRASQRAKSTADFINKLKIVEEEADESMYFLELLMEVLNDNKEELKTLHKEANEIVSIVVASINKARQHK</sequence>
<dbReference type="EMBL" id="JAVRHP010000029">
    <property type="protein sequence ID" value="MDT0649969.1"/>
    <property type="molecule type" value="Genomic_DNA"/>
</dbReference>
<evidence type="ECO:0000313" key="1">
    <source>
        <dbReference type="EMBL" id="MDT0649969.1"/>
    </source>
</evidence>
<dbReference type="PANTHER" id="PTHR38471">
    <property type="entry name" value="FOUR HELIX BUNDLE PROTEIN"/>
    <property type="match status" value="1"/>
</dbReference>
<dbReference type="NCBIfam" id="TIGR02436">
    <property type="entry name" value="four helix bundle protein"/>
    <property type="match status" value="1"/>
</dbReference>
<dbReference type="Pfam" id="PF05635">
    <property type="entry name" value="23S_rRNA_IVP"/>
    <property type="match status" value="1"/>
</dbReference>
<keyword evidence="2" id="KW-1185">Reference proteome</keyword>
<name>A0ABU3CUD1_9FLAO</name>
<comment type="caution">
    <text evidence="1">The sequence shown here is derived from an EMBL/GenBank/DDBJ whole genome shotgun (WGS) entry which is preliminary data.</text>
</comment>
<organism evidence="1 2">
    <name type="scientific">Autumnicola edwardsiae</name>
    <dbReference type="NCBI Taxonomy" id="3075594"/>
    <lineage>
        <taxon>Bacteria</taxon>
        <taxon>Pseudomonadati</taxon>
        <taxon>Bacteroidota</taxon>
        <taxon>Flavobacteriia</taxon>
        <taxon>Flavobacteriales</taxon>
        <taxon>Flavobacteriaceae</taxon>
        <taxon>Autumnicola</taxon>
    </lineage>
</organism>
<dbReference type="RefSeq" id="WP_311484151.1">
    <property type="nucleotide sequence ID" value="NZ_JAVRHP010000029.1"/>
</dbReference>
<dbReference type="Proteomes" id="UP001248819">
    <property type="component" value="Unassembled WGS sequence"/>
</dbReference>
<dbReference type="PIRSF" id="PIRSF035652">
    <property type="entry name" value="CHP02436"/>
    <property type="match status" value="1"/>
</dbReference>
<reference evidence="1 2" key="1">
    <citation type="submission" date="2023-09" db="EMBL/GenBank/DDBJ databases">
        <authorList>
            <person name="Rey-Velasco X."/>
        </authorList>
    </citation>
    <scope>NUCLEOTIDE SEQUENCE [LARGE SCALE GENOMIC DNA]</scope>
    <source>
        <strain evidence="1 2">F297</strain>
    </source>
</reference>
<dbReference type="PANTHER" id="PTHR38471:SF2">
    <property type="entry name" value="FOUR HELIX BUNDLE PROTEIN"/>
    <property type="match status" value="1"/>
</dbReference>
<dbReference type="InterPro" id="IPR012657">
    <property type="entry name" value="23S_rRNA-intervening_sequence"/>
</dbReference>